<evidence type="ECO:0000313" key="2">
    <source>
        <dbReference type="Proteomes" id="UP000702425"/>
    </source>
</evidence>
<name>A0ABX2D7M6_9CYAN</name>
<organism evidence="1 2">
    <name type="scientific">Microcoleus asticus IPMA8</name>
    <dbReference type="NCBI Taxonomy" id="2563858"/>
    <lineage>
        <taxon>Bacteria</taxon>
        <taxon>Bacillati</taxon>
        <taxon>Cyanobacteriota</taxon>
        <taxon>Cyanophyceae</taxon>
        <taxon>Oscillatoriophycideae</taxon>
        <taxon>Oscillatoriales</taxon>
        <taxon>Microcoleaceae</taxon>
        <taxon>Microcoleus</taxon>
        <taxon>Microcoleus asticus</taxon>
    </lineage>
</organism>
<evidence type="ECO:0008006" key="3">
    <source>
        <dbReference type="Google" id="ProtNLM"/>
    </source>
</evidence>
<reference evidence="1 2" key="1">
    <citation type="journal article" date="2020" name="Sci. Rep.">
        <title>A novel cyanobacterial geosmin producer, revising GeoA distribution and dispersion patterns in Bacteria.</title>
        <authorList>
            <person name="Churro C."/>
            <person name="Semedo-Aguiar A.P."/>
            <person name="Silva A.D."/>
            <person name="Pereira-Leal J.B."/>
            <person name="Leite R.B."/>
        </authorList>
    </citation>
    <scope>NUCLEOTIDE SEQUENCE [LARGE SCALE GENOMIC DNA]</scope>
    <source>
        <strain evidence="1 2">IPMA8</strain>
    </source>
</reference>
<proteinExistence type="predicted"/>
<gene>
    <name evidence="1" type="ORF">E5S67_06447</name>
</gene>
<protein>
    <recommendedName>
        <fullName evidence="3">Transposase</fullName>
    </recommendedName>
</protein>
<comment type="caution">
    <text evidence="1">The sequence shown here is derived from an EMBL/GenBank/DDBJ whole genome shotgun (WGS) entry which is preliminary data.</text>
</comment>
<dbReference type="SUPFAM" id="SSF46689">
    <property type="entry name" value="Homeodomain-like"/>
    <property type="match status" value="1"/>
</dbReference>
<dbReference type="EMBL" id="SRRZ01000306">
    <property type="protein sequence ID" value="NQE38662.1"/>
    <property type="molecule type" value="Genomic_DNA"/>
</dbReference>
<evidence type="ECO:0000313" key="1">
    <source>
        <dbReference type="EMBL" id="NQE38662.1"/>
    </source>
</evidence>
<sequence length="131" mass="15105">MRCTLTEFIQSNPDPRELKRAIAVSMQLKGYKHREIQESLSVSSGFISKWTQIFIMQGLSALKLAYKGSVGYLKSEERAAIIDWLQKNNYWNLGELKAYIESRYEIVFSSQQSYYEIFDAAGSTKEKISKT</sequence>
<keyword evidence="2" id="KW-1185">Reference proteome</keyword>
<accession>A0ABX2D7M6</accession>
<dbReference type="Proteomes" id="UP000702425">
    <property type="component" value="Unassembled WGS sequence"/>
</dbReference>
<dbReference type="InterPro" id="IPR009057">
    <property type="entry name" value="Homeodomain-like_sf"/>
</dbReference>